<sequence length="248" mass="28619">MKKEVLVLAFLISIFLMVSCSTHPREYGVVFIRINIPESVPGFNYLTIPPDTTKVYLRIWNDSDNICLGKDVEPGINEIKVQIPTGTYTLDVFTLKESYVTTGAGRASNVEVKPNEFATATVIIEPFEYDISETATFAYSGEQIHFRSKIKVPEYLSVDLANWATWIRYSLDQFPTNPFFQDYFNEYSDVTYLDDGWVQYDADINLPTIEATTTLYWAKLMVSEPINMSIFMVMFWEFLFLDMKIRAK</sequence>
<gene>
    <name evidence="1" type="ORF">AT15_00315</name>
</gene>
<reference evidence="1 2" key="1">
    <citation type="submission" date="2014-02" db="EMBL/GenBank/DDBJ databases">
        <title>Kosmotoga genome sequencing.</title>
        <authorList>
            <person name="Pollo S.M."/>
            <person name="Charchuk R."/>
            <person name="Nesbo C.L."/>
        </authorList>
    </citation>
    <scope>NUCLEOTIDE SEQUENCE [LARGE SCALE GENOMIC DNA]</scope>
    <source>
        <strain evidence="1 2">S304</strain>
    </source>
</reference>
<keyword evidence="2" id="KW-1185">Reference proteome</keyword>
<dbReference type="EMBL" id="JFHK01000013">
    <property type="protein sequence ID" value="OAA30185.1"/>
    <property type="molecule type" value="Genomic_DNA"/>
</dbReference>
<organism evidence="1 2">
    <name type="scientific">Kosmotoga arenicorallina S304</name>
    <dbReference type="NCBI Taxonomy" id="1453497"/>
    <lineage>
        <taxon>Bacteria</taxon>
        <taxon>Thermotogati</taxon>
        <taxon>Thermotogota</taxon>
        <taxon>Thermotogae</taxon>
        <taxon>Kosmotogales</taxon>
        <taxon>Kosmotogaceae</taxon>
        <taxon>Kosmotoga</taxon>
    </lineage>
</organism>
<dbReference type="RefSeq" id="WP_068347583.1">
    <property type="nucleotide sequence ID" value="NZ_JFHK01000013.1"/>
</dbReference>
<dbReference type="PATRIC" id="fig|1453497.3.peg.69"/>
<protein>
    <recommendedName>
        <fullName evidence="3">DUF4382 domain-containing protein</fullName>
    </recommendedName>
</protein>
<comment type="caution">
    <text evidence="1">The sequence shown here is derived from an EMBL/GenBank/DDBJ whole genome shotgun (WGS) entry which is preliminary data.</text>
</comment>
<evidence type="ECO:0000313" key="1">
    <source>
        <dbReference type="EMBL" id="OAA30185.1"/>
    </source>
</evidence>
<accession>A0A176K0L5</accession>
<proteinExistence type="predicted"/>
<dbReference type="AlphaFoldDB" id="A0A176K0L5"/>
<evidence type="ECO:0000313" key="2">
    <source>
        <dbReference type="Proteomes" id="UP000077339"/>
    </source>
</evidence>
<dbReference type="PROSITE" id="PS51257">
    <property type="entry name" value="PROKAR_LIPOPROTEIN"/>
    <property type="match status" value="1"/>
</dbReference>
<name>A0A176K0L5_9BACT</name>
<dbReference type="Proteomes" id="UP000077339">
    <property type="component" value="Unassembled WGS sequence"/>
</dbReference>
<evidence type="ECO:0008006" key="3">
    <source>
        <dbReference type="Google" id="ProtNLM"/>
    </source>
</evidence>